<gene>
    <name evidence="1" type="ORF">FWK02_22765</name>
</gene>
<name>A0A5C9AHB7_ECOLX</name>
<accession>A0A5C9AHB7</accession>
<reference evidence="1 2" key="1">
    <citation type="submission" date="2019-08" db="EMBL/GenBank/DDBJ databases">
        <title>Whole genome analysis of cultivated E. coli strains isolated from CD patients and healthy donors.</title>
        <authorList>
            <person name="Siniagina M.N."/>
            <person name="Markelova M.I."/>
            <person name="Laikov A.V."/>
            <person name="Boulygina E.A."/>
            <person name="Khusnutdinova D.R."/>
            <person name="Kharchenko A."/>
            <person name="Grigoryeva T.V."/>
        </authorList>
    </citation>
    <scope>NUCLEOTIDE SEQUENCE [LARGE SCALE GENOMIC DNA]</scope>
    <source>
        <strain evidence="1 2">3_77_5</strain>
    </source>
</reference>
<proteinExistence type="predicted"/>
<sequence>MNELINGNAIKMTSIEIAELVGKRHDNVKRTIETLAKNGVIRLPQIEDCGRINGLGLNQSFCVYVFEGEQGKRDSIVVVAQLSPEFTARLV</sequence>
<evidence type="ECO:0000313" key="1">
    <source>
        <dbReference type="EMBL" id="TXS99434.1"/>
    </source>
</evidence>
<dbReference type="EMBL" id="VSBS01001004">
    <property type="protein sequence ID" value="TXS99434.1"/>
    <property type="molecule type" value="Genomic_DNA"/>
</dbReference>
<dbReference type="GO" id="GO:0003677">
    <property type="term" value="F:DNA binding"/>
    <property type="evidence" value="ECO:0007669"/>
    <property type="project" value="UniProtKB-KW"/>
</dbReference>
<keyword evidence="1" id="KW-0238">DNA-binding</keyword>
<protein>
    <submittedName>
        <fullName evidence="1">DNA-binding protein</fullName>
    </submittedName>
</protein>
<dbReference type="Proteomes" id="UP000321461">
    <property type="component" value="Unassembled WGS sequence"/>
</dbReference>
<comment type="caution">
    <text evidence="1">The sequence shown here is derived from an EMBL/GenBank/DDBJ whole genome shotgun (WGS) entry which is preliminary data.</text>
</comment>
<feature type="non-terminal residue" evidence="1">
    <location>
        <position position="91"/>
    </location>
</feature>
<dbReference type="AlphaFoldDB" id="A0A5C9AHB7"/>
<evidence type="ECO:0000313" key="2">
    <source>
        <dbReference type="Proteomes" id="UP000321461"/>
    </source>
</evidence>
<organism evidence="1 2">
    <name type="scientific">Escherichia coli</name>
    <dbReference type="NCBI Taxonomy" id="562"/>
    <lineage>
        <taxon>Bacteria</taxon>
        <taxon>Pseudomonadati</taxon>
        <taxon>Pseudomonadota</taxon>
        <taxon>Gammaproteobacteria</taxon>
        <taxon>Enterobacterales</taxon>
        <taxon>Enterobacteriaceae</taxon>
        <taxon>Escherichia</taxon>
    </lineage>
</organism>